<organism evidence="2 3">
    <name type="scientific">Clonostachys byssicola</name>
    <dbReference type="NCBI Taxonomy" id="160290"/>
    <lineage>
        <taxon>Eukaryota</taxon>
        <taxon>Fungi</taxon>
        <taxon>Dikarya</taxon>
        <taxon>Ascomycota</taxon>
        <taxon>Pezizomycotina</taxon>
        <taxon>Sordariomycetes</taxon>
        <taxon>Hypocreomycetidae</taxon>
        <taxon>Hypocreales</taxon>
        <taxon>Bionectriaceae</taxon>
        <taxon>Clonostachys</taxon>
    </lineage>
</organism>
<proteinExistence type="predicted"/>
<dbReference type="OrthoDB" id="5354164at2759"/>
<reference evidence="3" key="1">
    <citation type="submission" date="2019-06" db="EMBL/GenBank/DDBJ databases">
        <authorList>
            <person name="Broberg M."/>
        </authorList>
    </citation>
    <scope>NUCLEOTIDE SEQUENCE [LARGE SCALE GENOMIC DNA]</scope>
</reference>
<comment type="caution">
    <text evidence="2">The sequence shown here is derived from an EMBL/GenBank/DDBJ whole genome shotgun (WGS) entry which is preliminary data.</text>
</comment>
<dbReference type="EMBL" id="CABFNO020001240">
    <property type="protein sequence ID" value="CAG9972410.1"/>
    <property type="molecule type" value="Genomic_DNA"/>
</dbReference>
<feature type="region of interest" description="Disordered" evidence="1">
    <location>
        <begin position="235"/>
        <end position="276"/>
    </location>
</feature>
<gene>
    <name evidence="2" type="ORF">CBYS24578_00001004</name>
</gene>
<dbReference type="AlphaFoldDB" id="A0A9N9U164"/>
<accession>A0A9N9U164</accession>
<sequence length="276" mass="30207">MCNLNSFNGKSEDMLNSTSLHLSFTDWSRPLGPTTTISGKDVDGLVMESVVSIREHGRWVGDIDPANALQNPIVILMGPQEPCSHPPDEPPAVPMTAVECWDELRDCPEKLVVVKAHGNWVARLAATAYLVECSKQTPTKVKRITICPQKGIRFGRVVLVLVSIFANTGSNERLPSLGPGRVYLVNALSQDPQAAYDGTNLAHANEGNHKEDKRTATSTIHVLDLRARQMWEDNVPNHAKHSGDNDGPVDPTSPARQVPKRRCAKEGDELRNAGQD</sequence>
<evidence type="ECO:0000313" key="3">
    <source>
        <dbReference type="Proteomes" id="UP000754883"/>
    </source>
</evidence>
<feature type="compositionally biased region" description="Basic and acidic residues" evidence="1">
    <location>
        <begin position="264"/>
        <end position="276"/>
    </location>
</feature>
<protein>
    <submittedName>
        <fullName evidence="2">Uncharacterized protein</fullName>
    </submittedName>
</protein>
<keyword evidence="3" id="KW-1185">Reference proteome</keyword>
<name>A0A9N9U164_9HYPO</name>
<evidence type="ECO:0000313" key="2">
    <source>
        <dbReference type="EMBL" id="CAG9972410.1"/>
    </source>
</evidence>
<reference evidence="2 3" key="2">
    <citation type="submission" date="2021-10" db="EMBL/GenBank/DDBJ databases">
        <authorList>
            <person name="Piombo E."/>
        </authorList>
    </citation>
    <scope>NUCLEOTIDE SEQUENCE [LARGE SCALE GENOMIC DNA]</scope>
</reference>
<evidence type="ECO:0000256" key="1">
    <source>
        <dbReference type="SAM" id="MobiDB-lite"/>
    </source>
</evidence>
<dbReference type="Proteomes" id="UP000754883">
    <property type="component" value="Unassembled WGS sequence"/>
</dbReference>